<accession>A0A8H4XI24</accession>
<evidence type="ECO:0000313" key="4">
    <source>
        <dbReference type="EMBL" id="KAF4975330.1"/>
    </source>
</evidence>
<dbReference type="InterPro" id="IPR048527">
    <property type="entry name" value="Sde182_C"/>
</dbReference>
<keyword evidence="1" id="KW-0732">Signal</keyword>
<dbReference type="EMBL" id="JABEYC010000652">
    <property type="protein sequence ID" value="KAF4975330.1"/>
    <property type="molecule type" value="Genomic_DNA"/>
</dbReference>
<feature type="chain" id="PRO_5034836451" description="Cellulose-binding protein" evidence="1">
    <location>
        <begin position="20"/>
        <end position="526"/>
    </location>
</feature>
<dbReference type="Pfam" id="PF07632">
    <property type="entry name" value="Sde182_NH-like"/>
    <property type="match status" value="1"/>
</dbReference>
<reference evidence="4" key="1">
    <citation type="journal article" date="2020" name="BMC Genomics">
        <title>Correction to: Identification and distribution of gene clusters required for synthesis of sphingolipid metabolism inhibitors in diverse species of the filamentous fungus Fusarium.</title>
        <authorList>
            <person name="Kim H.S."/>
            <person name="Lohmar J.M."/>
            <person name="Busman M."/>
            <person name="Brown D.W."/>
            <person name="Naumann T.A."/>
            <person name="Divon H.H."/>
            <person name="Lysoe E."/>
            <person name="Uhlig S."/>
            <person name="Proctor R.H."/>
        </authorList>
    </citation>
    <scope>NUCLEOTIDE SEQUENCE</scope>
    <source>
        <strain evidence="4">NRRL 22465</strain>
    </source>
</reference>
<organism evidence="4 5">
    <name type="scientific">Fusarium zealandicum</name>
    <dbReference type="NCBI Taxonomy" id="1053134"/>
    <lineage>
        <taxon>Eukaryota</taxon>
        <taxon>Fungi</taxon>
        <taxon>Dikarya</taxon>
        <taxon>Ascomycota</taxon>
        <taxon>Pezizomycotina</taxon>
        <taxon>Sordariomycetes</taxon>
        <taxon>Hypocreomycetidae</taxon>
        <taxon>Hypocreales</taxon>
        <taxon>Nectriaceae</taxon>
        <taxon>Fusarium</taxon>
        <taxon>Fusarium staphyleae species complex</taxon>
    </lineage>
</organism>
<dbReference type="Gene3D" id="3.90.245.10">
    <property type="entry name" value="Ribonucleoside hydrolase-like"/>
    <property type="match status" value="1"/>
</dbReference>
<evidence type="ECO:0000259" key="3">
    <source>
        <dbReference type="Pfam" id="PF21027"/>
    </source>
</evidence>
<keyword evidence="5" id="KW-1185">Reference proteome</keyword>
<evidence type="ECO:0000259" key="2">
    <source>
        <dbReference type="Pfam" id="PF07632"/>
    </source>
</evidence>
<evidence type="ECO:0000256" key="1">
    <source>
        <dbReference type="SAM" id="SignalP"/>
    </source>
</evidence>
<dbReference type="OrthoDB" id="3592035at2759"/>
<proteinExistence type="predicted"/>
<comment type="caution">
    <text evidence="4">The sequence shown here is derived from an EMBL/GenBank/DDBJ whole genome shotgun (WGS) entry which is preliminary data.</text>
</comment>
<dbReference type="Gene3D" id="2.60.40.10">
    <property type="entry name" value="Immunoglobulins"/>
    <property type="match status" value="1"/>
</dbReference>
<dbReference type="Pfam" id="PF21027">
    <property type="entry name" value="Sde0182_C"/>
    <property type="match status" value="1"/>
</dbReference>
<reference evidence="4" key="2">
    <citation type="submission" date="2020-05" db="EMBL/GenBank/DDBJ databases">
        <authorList>
            <person name="Kim H.-S."/>
            <person name="Proctor R.H."/>
            <person name="Brown D.W."/>
        </authorList>
    </citation>
    <scope>NUCLEOTIDE SEQUENCE</scope>
    <source>
        <strain evidence="4">NRRL 22465</strain>
    </source>
</reference>
<evidence type="ECO:0008006" key="6">
    <source>
        <dbReference type="Google" id="ProtNLM"/>
    </source>
</evidence>
<dbReference type="AlphaFoldDB" id="A0A8H4XI24"/>
<feature type="signal peptide" evidence="1">
    <location>
        <begin position="1"/>
        <end position="19"/>
    </location>
</feature>
<feature type="domain" description="Cellulose-binding Sde182 C-terminal" evidence="3">
    <location>
        <begin position="387"/>
        <end position="498"/>
    </location>
</feature>
<evidence type="ECO:0000313" key="5">
    <source>
        <dbReference type="Proteomes" id="UP000635477"/>
    </source>
</evidence>
<dbReference type="GO" id="GO:0016799">
    <property type="term" value="F:hydrolase activity, hydrolyzing N-glycosyl compounds"/>
    <property type="evidence" value="ECO:0007669"/>
    <property type="project" value="InterPro"/>
</dbReference>
<dbReference type="InterPro" id="IPR013783">
    <property type="entry name" value="Ig-like_fold"/>
</dbReference>
<name>A0A8H4XI24_9HYPO</name>
<sequence length="526" mass="59345">MRLSLTFGLFCCLPGLVSTQDAPPGQEHDAYKLAYVPDNQKPRVFVLTDILNEPDDQQSVVRYMLYTNEFNTRGICATTSTHLRNDTHPERIEHIVEAYGKVVDNLNKHVHPWNQYASGEDMLSLITTGPSVYGRLALSEPLSEGAKHLISRLQESTEPLWVLIWGGPNTLAQALQHMDRTLSESEFAALRARLRIYAISDQDDTAEWIRYNWPDIFYIVSIHGFTNYAVATWRGMWEGIPSLSLHKVAHEWLAKYIEIGPLGATYPRREIGVEGDTPSFLYLVQNGLGDREDPMVGSWGGRWLPINVGSRVFGDSIDTYYAPGGGNETSNKATCARWRDHFQNDMAARMQWTVSEDFWNATHPPIPNVNGTSGPSPLRISVVPGQQVNLDASATYDPDQPANNSALSFEWFQYQQSGFQAGSNAREQFQVKLEATEEDGETPDLQEANDAGFRPFTKGRMVKVTVPDLPEAEYEYHIILQVTNRKSPDLPVRRYMRVKLTASSNNINPDECCRDMVIPETKNVTW</sequence>
<gene>
    <name evidence="4" type="ORF">FZEAL_7863</name>
</gene>
<feature type="domain" description="Cellulose-binding Sde182 nucleoside hydrolase-like" evidence="2">
    <location>
        <begin position="43"/>
        <end position="303"/>
    </location>
</feature>
<dbReference type="InterPro" id="IPR011483">
    <property type="entry name" value="Sde182_NH-like"/>
</dbReference>
<dbReference type="Proteomes" id="UP000635477">
    <property type="component" value="Unassembled WGS sequence"/>
</dbReference>
<protein>
    <recommendedName>
        <fullName evidence="6">Cellulose-binding protein</fullName>
    </recommendedName>
</protein>
<dbReference type="InterPro" id="IPR036452">
    <property type="entry name" value="Ribo_hydro-like"/>
</dbReference>